<comment type="caution">
    <text evidence="4">The sequence shown here is derived from an EMBL/GenBank/DDBJ whole genome shotgun (WGS) entry which is preliminary data.</text>
</comment>
<keyword evidence="2" id="KW-1133">Transmembrane helix</keyword>
<dbReference type="Proteomes" id="UP000741013">
    <property type="component" value="Unassembled WGS sequence"/>
</dbReference>
<evidence type="ECO:0000313" key="5">
    <source>
        <dbReference type="Proteomes" id="UP000741013"/>
    </source>
</evidence>
<keyword evidence="5" id="KW-1185">Reference proteome</keyword>
<keyword evidence="2" id="KW-0472">Membrane</keyword>
<keyword evidence="2" id="KW-0812">Transmembrane</keyword>
<reference evidence="4 5" key="1">
    <citation type="submission" date="2021-03" db="EMBL/GenBank/DDBJ databases">
        <title>Sequencing the genomes of 1000 actinobacteria strains.</title>
        <authorList>
            <person name="Klenk H.-P."/>
        </authorList>
    </citation>
    <scope>NUCLEOTIDE SEQUENCE [LARGE SCALE GENOMIC DNA]</scope>
    <source>
        <strain evidence="4 5">DSM 45510</strain>
    </source>
</reference>
<keyword evidence="3" id="KW-0732">Signal</keyword>
<sequence length="106" mass="11541">MKLTFLILGFLFLGSAFALGAIMADEARLAGMLEWTCRPPNSVGWVECHTTKSDDTFLRLDADHLVNQILLGLTGVGCLIAAAAVGPRQPRPVPRALTPPQWQQVR</sequence>
<evidence type="ECO:0000256" key="1">
    <source>
        <dbReference type="SAM" id="MobiDB-lite"/>
    </source>
</evidence>
<dbReference type="RefSeq" id="WP_209665094.1">
    <property type="nucleotide sequence ID" value="NZ_JAGGMS010000001.1"/>
</dbReference>
<evidence type="ECO:0000313" key="4">
    <source>
        <dbReference type="EMBL" id="MBP2181706.1"/>
    </source>
</evidence>
<proteinExistence type="predicted"/>
<feature type="signal peptide" evidence="3">
    <location>
        <begin position="1"/>
        <end position="18"/>
    </location>
</feature>
<organism evidence="4 5">
    <name type="scientific">Amycolatopsis magusensis</name>
    <dbReference type="NCBI Taxonomy" id="882444"/>
    <lineage>
        <taxon>Bacteria</taxon>
        <taxon>Bacillati</taxon>
        <taxon>Actinomycetota</taxon>
        <taxon>Actinomycetes</taxon>
        <taxon>Pseudonocardiales</taxon>
        <taxon>Pseudonocardiaceae</taxon>
        <taxon>Amycolatopsis</taxon>
    </lineage>
</organism>
<dbReference type="EMBL" id="JAGGMS010000001">
    <property type="protein sequence ID" value="MBP2181706.1"/>
    <property type="molecule type" value="Genomic_DNA"/>
</dbReference>
<feature type="transmembrane region" description="Helical" evidence="2">
    <location>
        <begin position="65"/>
        <end position="85"/>
    </location>
</feature>
<feature type="chain" id="PRO_5045128031" evidence="3">
    <location>
        <begin position="19"/>
        <end position="106"/>
    </location>
</feature>
<evidence type="ECO:0000256" key="3">
    <source>
        <dbReference type="SAM" id="SignalP"/>
    </source>
</evidence>
<evidence type="ECO:0000256" key="2">
    <source>
        <dbReference type="SAM" id="Phobius"/>
    </source>
</evidence>
<feature type="region of interest" description="Disordered" evidence="1">
    <location>
        <begin position="87"/>
        <end position="106"/>
    </location>
</feature>
<gene>
    <name evidence="4" type="ORF">JOM49_003232</name>
</gene>
<name>A0ABS4PSY1_9PSEU</name>
<protein>
    <submittedName>
        <fullName evidence="4">Small integral membrane protein</fullName>
    </submittedName>
</protein>
<accession>A0ABS4PSY1</accession>